<dbReference type="HOGENOM" id="CLU_3214911_0_0_9"/>
<name>C0B7I5_9FIRM</name>
<evidence type="ECO:0000313" key="1">
    <source>
        <dbReference type="EMBL" id="EEG90372.1"/>
    </source>
</evidence>
<proteinExistence type="predicted"/>
<sequence>MQKEIKKLLTSLDEYAILNKLSREGLLHNSKKRNKKVVDKHETL</sequence>
<accession>C0B7I5</accession>
<comment type="caution">
    <text evidence="1">The sequence shown here is derived from an EMBL/GenBank/DDBJ whole genome shotgun (WGS) entry which is preliminary data.</text>
</comment>
<dbReference type="AlphaFoldDB" id="C0B7I5"/>
<reference evidence="1 2" key="2">
    <citation type="submission" date="2009-03" db="EMBL/GenBank/DDBJ databases">
        <title>Draft genome sequence of Coprococcus comes (ATCC 27758).</title>
        <authorList>
            <person name="Sudarsanam P."/>
            <person name="Ley R."/>
            <person name="Guruge J."/>
            <person name="Turnbaugh P.J."/>
            <person name="Mahowald M."/>
            <person name="Liep D."/>
            <person name="Gordon J."/>
        </authorList>
    </citation>
    <scope>NUCLEOTIDE SEQUENCE [LARGE SCALE GENOMIC DNA]</scope>
    <source>
        <strain evidence="1 2">ATCC 27758</strain>
    </source>
</reference>
<organism evidence="1 2">
    <name type="scientific">Coprococcus comes ATCC 27758</name>
    <dbReference type="NCBI Taxonomy" id="470146"/>
    <lineage>
        <taxon>Bacteria</taxon>
        <taxon>Bacillati</taxon>
        <taxon>Bacillota</taxon>
        <taxon>Clostridia</taxon>
        <taxon>Lachnospirales</taxon>
        <taxon>Lachnospiraceae</taxon>
        <taxon>Coprococcus</taxon>
    </lineage>
</organism>
<protein>
    <submittedName>
        <fullName evidence="1">Uncharacterized protein</fullName>
    </submittedName>
</protein>
<dbReference type="Proteomes" id="UP000003793">
    <property type="component" value="Unassembled WGS sequence"/>
</dbReference>
<dbReference type="EMBL" id="ABVR01000038">
    <property type="protein sequence ID" value="EEG90372.1"/>
    <property type="molecule type" value="Genomic_DNA"/>
</dbReference>
<evidence type="ECO:0000313" key="2">
    <source>
        <dbReference type="Proteomes" id="UP000003793"/>
    </source>
</evidence>
<gene>
    <name evidence="1" type="ORF">COPCOM_01108</name>
</gene>
<reference evidence="1 2" key="1">
    <citation type="submission" date="2009-02" db="EMBL/GenBank/DDBJ databases">
        <authorList>
            <person name="Fulton L."/>
            <person name="Clifton S."/>
            <person name="Fulton B."/>
            <person name="Xu J."/>
            <person name="Minx P."/>
            <person name="Pepin K.H."/>
            <person name="Johnson M."/>
            <person name="Bhonagiri V."/>
            <person name="Nash W.E."/>
            <person name="Mardis E.R."/>
            <person name="Wilson R.K."/>
        </authorList>
    </citation>
    <scope>NUCLEOTIDE SEQUENCE [LARGE SCALE GENOMIC DNA]</scope>
    <source>
        <strain evidence="1 2">ATCC 27758</strain>
    </source>
</reference>